<keyword evidence="7 8" id="KW-0413">Isomerase</keyword>
<proteinExistence type="inferred from homology"/>
<comment type="function">
    <text evidence="2 7">Catalyzes the epimerization of the C3' and C5'positions of dTDP-6-deoxy-D-xylo-4-hexulose, forming dTDP-6-deoxy-L-lyxo-4-hexulose.</text>
</comment>
<dbReference type="InterPro" id="IPR014710">
    <property type="entry name" value="RmlC-like_jellyroll"/>
</dbReference>
<dbReference type="CDD" id="cd00438">
    <property type="entry name" value="cupin_RmlC"/>
    <property type="match status" value="1"/>
</dbReference>
<dbReference type="PANTHER" id="PTHR21047">
    <property type="entry name" value="DTDP-6-DEOXY-D-GLUCOSE-3,5 EPIMERASE"/>
    <property type="match status" value="1"/>
</dbReference>
<dbReference type="NCBIfam" id="TIGR01221">
    <property type="entry name" value="rmlC"/>
    <property type="match status" value="1"/>
</dbReference>
<accession>A0A7M3MB83</accession>
<reference evidence="8 9" key="1">
    <citation type="submission" date="2018-06" db="EMBL/GenBank/DDBJ databases">
        <title>Complete genome of Desulfovibrio indonesiensis P37SLT.</title>
        <authorList>
            <person name="Crispim J.S."/>
            <person name="Vidigal P.M.P."/>
            <person name="Silva L.C.F."/>
            <person name="Laguardia C.N."/>
            <person name="Araujo L.C."/>
            <person name="Dias R.S."/>
            <person name="Sousa M.P."/>
            <person name="Paula S.O."/>
            <person name="Silva C."/>
        </authorList>
    </citation>
    <scope>NUCLEOTIDE SEQUENCE [LARGE SCALE GENOMIC DNA]</scope>
    <source>
        <strain evidence="8 9">P37SLT</strain>
    </source>
</reference>
<feature type="active site" description="Proton donor" evidence="5">
    <location>
        <position position="132"/>
    </location>
</feature>
<comment type="similarity">
    <text evidence="7">Belongs to the dTDP-4-dehydrorhamnose 3,5-epimerase family.</text>
</comment>
<evidence type="ECO:0000256" key="5">
    <source>
        <dbReference type="PIRSR" id="PIRSR600888-1"/>
    </source>
</evidence>
<gene>
    <name evidence="8" type="primary">rfbC</name>
    <name evidence="8" type="ORF">DPQ33_16130</name>
</gene>
<comment type="subunit">
    <text evidence="7">Homodimer.</text>
</comment>
<dbReference type="EC" id="5.1.3.13" evidence="3 7"/>
<keyword evidence="9" id="KW-1185">Reference proteome</keyword>
<evidence type="ECO:0000256" key="3">
    <source>
        <dbReference type="ARBA" id="ARBA00012098"/>
    </source>
</evidence>
<dbReference type="GO" id="GO:0000271">
    <property type="term" value="P:polysaccharide biosynthetic process"/>
    <property type="evidence" value="ECO:0007669"/>
    <property type="project" value="TreeGrafter"/>
</dbReference>
<dbReference type="Gene3D" id="2.60.120.10">
    <property type="entry name" value="Jelly Rolls"/>
    <property type="match status" value="1"/>
</dbReference>
<feature type="site" description="Participates in a stacking interaction with the thymidine ring of dTDP-4-oxo-6-deoxyglucose" evidence="6">
    <location>
        <position position="138"/>
    </location>
</feature>
<dbReference type="EMBL" id="QMIE01000019">
    <property type="protein sequence ID" value="TVM15016.1"/>
    <property type="molecule type" value="Genomic_DNA"/>
</dbReference>
<evidence type="ECO:0000256" key="7">
    <source>
        <dbReference type="RuleBase" id="RU364069"/>
    </source>
</evidence>
<sequence length="182" mass="20428">MIFRHTPVLGAPLVVLEEHADSRGFFARIFCERECAEQGLTSRFVQANLSHNTRKGTLRGLHMQTPPHEEAKLVRCVRGAIFDVVVDLRADSPTYLKWYGAELTAENRLALYIPEGCAHGFQTLTADTDILYFVSEFYVPGAEQGYLYDDPAFGIEWPLPVSVISTKDAGWKPYSSTQVQSE</sequence>
<comment type="caution">
    <text evidence="8">The sequence shown here is derived from an EMBL/GenBank/DDBJ whole genome shotgun (WGS) entry which is preliminary data.</text>
</comment>
<dbReference type="InterPro" id="IPR011051">
    <property type="entry name" value="RmlC_Cupin_sf"/>
</dbReference>
<evidence type="ECO:0000256" key="4">
    <source>
        <dbReference type="ARBA" id="ARBA00019595"/>
    </source>
</evidence>
<dbReference type="InterPro" id="IPR000888">
    <property type="entry name" value="RmlC-like"/>
</dbReference>
<dbReference type="AlphaFoldDB" id="A0A7M3MB83"/>
<dbReference type="UniPathway" id="UPA00124"/>
<dbReference type="GO" id="GO:0019305">
    <property type="term" value="P:dTDP-rhamnose biosynthetic process"/>
    <property type="evidence" value="ECO:0007669"/>
    <property type="project" value="UniProtKB-UniRule"/>
</dbReference>
<dbReference type="GO" id="GO:0005829">
    <property type="term" value="C:cytosol"/>
    <property type="evidence" value="ECO:0007669"/>
    <property type="project" value="TreeGrafter"/>
</dbReference>
<evidence type="ECO:0000313" key="8">
    <source>
        <dbReference type="EMBL" id="TVM15016.1"/>
    </source>
</evidence>
<dbReference type="RefSeq" id="WP_144304256.1">
    <property type="nucleotide sequence ID" value="NZ_QMIE01000019.1"/>
</dbReference>
<name>A0A7M3MB83_9BACT</name>
<evidence type="ECO:0000313" key="9">
    <source>
        <dbReference type="Proteomes" id="UP000448292"/>
    </source>
</evidence>
<evidence type="ECO:0000256" key="1">
    <source>
        <dbReference type="ARBA" id="ARBA00001298"/>
    </source>
</evidence>
<dbReference type="SUPFAM" id="SSF51182">
    <property type="entry name" value="RmlC-like cupins"/>
    <property type="match status" value="1"/>
</dbReference>
<comment type="catalytic activity">
    <reaction evidence="1 7">
        <text>dTDP-4-dehydro-6-deoxy-alpha-D-glucose = dTDP-4-dehydro-beta-L-rhamnose</text>
        <dbReference type="Rhea" id="RHEA:16969"/>
        <dbReference type="ChEBI" id="CHEBI:57649"/>
        <dbReference type="ChEBI" id="CHEBI:62830"/>
        <dbReference type="EC" id="5.1.3.13"/>
    </reaction>
</comment>
<protein>
    <recommendedName>
        <fullName evidence="4 7">dTDP-4-dehydrorhamnose 3,5-epimerase</fullName>
        <ecNumber evidence="3 7">5.1.3.13</ecNumber>
    </recommendedName>
    <alternativeName>
        <fullName evidence="7">Thymidine diphospho-4-keto-rhamnose 3,5-epimerase</fullName>
    </alternativeName>
</protein>
<evidence type="ECO:0000256" key="6">
    <source>
        <dbReference type="PIRSR" id="PIRSR600888-3"/>
    </source>
</evidence>
<dbReference type="PANTHER" id="PTHR21047:SF2">
    <property type="entry name" value="THYMIDINE DIPHOSPHO-4-KETO-RHAMNOSE 3,5-EPIMERASE"/>
    <property type="match status" value="1"/>
</dbReference>
<organism evidence="8 9">
    <name type="scientific">Oceanidesulfovibrio indonesiensis</name>
    <dbReference type="NCBI Taxonomy" id="54767"/>
    <lineage>
        <taxon>Bacteria</taxon>
        <taxon>Pseudomonadati</taxon>
        <taxon>Thermodesulfobacteriota</taxon>
        <taxon>Desulfovibrionia</taxon>
        <taxon>Desulfovibrionales</taxon>
        <taxon>Desulfovibrionaceae</taxon>
        <taxon>Oceanidesulfovibrio</taxon>
    </lineage>
</organism>
<dbReference type="GO" id="GO:0008830">
    <property type="term" value="F:dTDP-4-dehydrorhamnose 3,5-epimerase activity"/>
    <property type="evidence" value="ECO:0007669"/>
    <property type="project" value="UniProtKB-UniRule"/>
</dbReference>
<evidence type="ECO:0000256" key="2">
    <source>
        <dbReference type="ARBA" id="ARBA00001997"/>
    </source>
</evidence>
<feature type="active site" description="Proton acceptor" evidence="5">
    <location>
        <position position="62"/>
    </location>
</feature>
<dbReference type="OrthoDB" id="9800680at2"/>
<dbReference type="Pfam" id="PF00908">
    <property type="entry name" value="dTDP_sugar_isom"/>
    <property type="match status" value="1"/>
</dbReference>
<dbReference type="Proteomes" id="UP000448292">
    <property type="component" value="Unassembled WGS sequence"/>
</dbReference>
<comment type="pathway">
    <text evidence="7">Carbohydrate biosynthesis; dTDP-L-rhamnose biosynthesis.</text>
</comment>